<feature type="region of interest" description="Disordered" evidence="8">
    <location>
        <begin position="1"/>
        <end position="24"/>
    </location>
</feature>
<dbReference type="InterPro" id="IPR019135">
    <property type="entry name" value="Polycomb_protein_VEFS-Box"/>
</dbReference>
<dbReference type="InterPro" id="IPR057540">
    <property type="entry name" value="Znf_SUZ12"/>
</dbReference>
<dbReference type="EMBL" id="CAXKWB010017059">
    <property type="protein sequence ID" value="CAL4117818.1"/>
    <property type="molecule type" value="Genomic_DNA"/>
</dbReference>
<accession>A0AAV2R625</accession>
<dbReference type="Proteomes" id="UP001497623">
    <property type="component" value="Unassembled WGS sequence"/>
</dbReference>
<gene>
    <name evidence="11" type="ORF">MNOR_LOCUS21294</name>
</gene>
<dbReference type="GO" id="GO:0006325">
    <property type="term" value="P:chromatin organization"/>
    <property type="evidence" value="ECO:0007669"/>
    <property type="project" value="UniProtKB-KW"/>
</dbReference>
<dbReference type="GO" id="GO:0016586">
    <property type="term" value="C:RSC-type complex"/>
    <property type="evidence" value="ECO:0007669"/>
    <property type="project" value="TreeGrafter"/>
</dbReference>
<keyword evidence="4" id="KW-0862">Zinc</keyword>
<feature type="domain" description="Polycomb protein VEFS-Box" evidence="9">
    <location>
        <begin position="492"/>
        <end position="608"/>
    </location>
</feature>
<keyword evidence="2" id="KW-0479">Metal-binding</keyword>
<evidence type="ECO:0000256" key="3">
    <source>
        <dbReference type="ARBA" id="ARBA00022771"/>
    </source>
</evidence>
<evidence type="ECO:0000313" key="12">
    <source>
        <dbReference type="Proteomes" id="UP001497623"/>
    </source>
</evidence>
<evidence type="ECO:0000256" key="6">
    <source>
        <dbReference type="ARBA" id="ARBA00023015"/>
    </source>
</evidence>
<keyword evidence="12" id="KW-1185">Reference proteome</keyword>
<name>A0AAV2R625_MEGNR</name>
<evidence type="ECO:0000313" key="11">
    <source>
        <dbReference type="EMBL" id="CAL4117818.1"/>
    </source>
</evidence>
<proteinExistence type="inferred from homology"/>
<dbReference type="CDD" id="cd21740">
    <property type="entry name" value="C2_II_SUZ12"/>
    <property type="match status" value="1"/>
</dbReference>
<comment type="similarity">
    <text evidence="1">Belongs to the VEFS (VRN2-EMF2-FIS2-SU(Z)12) family.</text>
</comment>
<dbReference type="CDD" id="cd21750">
    <property type="entry name" value="ZnB-Zn_SUZ12"/>
    <property type="match status" value="1"/>
</dbReference>
<keyword evidence="3" id="KW-0863">Zinc-finger</keyword>
<sequence>MKVQSSSRAVTLRKREATTPNGTVSTGEVAVDHELFLQAFEKPTQIYRYLKSRNILRPVFLQRNLYYMRGKMSRSHKNRATFRLDSLLAKVSRKNNALQNEKPASYLNISFTGFHDDKLVGVSGDVARVETFIVKMCHKKRKESTAPLMKISVGTQDVSINPSRSGGLCVHNKPATLTIPSNNFTFNNGHQVKSYVLVFNVVLAHDQENAGEPAPKRRRISRGVAQENDENIANQSNYISQDSHVTYSGEIVIFDKQGRCLLTPGQYELVLNSEVGDCSMPNQVSRHSPKKPANWETIETLKLEGLFNNKPLIRFNLSWSSDTNTSIDRPILSPLAPLDILLANSNSTKLKPQGVTSPEAPQLVIYQFVYNNNSRQQTEARRDFFCPWCSLNCIALYSLLKHLKLCHARFTFTYVPHQKGARIDVSLNECYDGGYAGNPQFLVAKPDGFAFSRSGPTRRTPTTTVLVCRPKRPKPSLSEFLEQDDSDFDLPRSYILGHNRLYHHSMTALPIQPHELDEDSEGEHDNEWVRLKTVKMIDEFTDVNEGEKQIMKMWNLHMLKYNFVGDTQTTLATTMFLEKHAAEIIKKNLYRNFLLHMVSMHDFGLIGNGVIYKGILHLQSKMDEPEIRAHFARKVAAQRMKSEDNKEYLTPLKEEKSGDLSHKQASSVVSEGPDKKCCLQ</sequence>
<dbReference type="PANTHER" id="PTHR22597">
    <property type="entry name" value="POLYCOMB GROUP PROTEIN"/>
    <property type="match status" value="1"/>
</dbReference>
<keyword evidence="7" id="KW-0804">Transcription</keyword>
<dbReference type="GO" id="GO:0031490">
    <property type="term" value="F:chromatin DNA binding"/>
    <property type="evidence" value="ECO:0007669"/>
    <property type="project" value="TreeGrafter"/>
</dbReference>
<protein>
    <recommendedName>
        <fullName evidence="13">Polycomb protein VEFS-Box domain-containing protein</fullName>
    </recommendedName>
</protein>
<evidence type="ECO:0000256" key="1">
    <source>
        <dbReference type="ARBA" id="ARBA00007416"/>
    </source>
</evidence>
<evidence type="ECO:0008006" key="13">
    <source>
        <dbReference type="Google" id="ProtNLM"/>
    </source>
</evidence>
<keyword evidence="5" id="KW-0156">Chromatin regulator</keyword>
<keyword evidence="6" id="KW-0805">Transcription regulation</keyword>
<evidence type="ECO:0000256" key="4">
    <source>
        <dbReference type="ARBA" id="ARBA00022833"/>
    </source>
</evidence>
<comment type="caution">
    <text evidence="11">The sequence shown here is derived from an EMBL/GenBank/DDBJ whole genome shotgun (WGS) entry which is preliminary data.</text>
</comment>
<dbReference type="PANTHER" id="PTHR22597:SF0">
    <property type="entry name" value="POLYCOMB PROTEIN SUZ12"/>
    <property type="match status" value="1"/>
</dbReference>
<dbReference type="AlphaFoldDB" id="A0AAV2R625"/>
<evidence type="ECO:0000256" key="2">
    <source>
        <dbReference type="ARBA" id="ARBA00022723"/>
    </source>
</evidence>
<dbReference type="GO" id="GO:0008270">
    <property type="term" value="F:zinc ion binding"/>
    <property type="evidence" value="ECO:0007669"/>
    <property type="project" value="UniProtKB-KW"/>
</dbReference>
<evidence type="ECO:0000256" key="5">
    <source>
        <dbReference type="ARBA" id="ARBA00022853"/>
    </source>
</evidence>
<evidence type="ECO:0000256" key="8">
    <source>
        <dbReference type="SAM" id="MobiDB-lite"/>
    </source>
</evidence>
<dbReference type="GO" id="GO:0035098">
    <property type="term" value="C:ESC/E(Z) complex"/>
    <property type="evidence" value="ECO:0007669"/>
    <property type="project" value="TreeGrafter"/>
</dbReference>
<feature type="domain" description="Polycomb protein SUZ12-like zinc finger" evidence="10">
    <location>
        <begin position="363"/>
        <end position="430"/>
    </location>
</feature>
<dbReference type="CDD" id="cd21551">
    <property type="entry name" value="VEFS-box_SUZ12"/>
    <property type="match status" value="1"/>
</dbReference>
<dbReference type="Pfam" id="PF23320">
    <property type="entry name" value="Zn_SUZ12"/>
    <property type="match status" value="1"/>
</dbReference>
<feature type="compositionally biased region" description="Basic and acidic residues" evidence="8">
    <location>
        <begin position="640"/>
        <end position="662"/>
    </location>
</feature>
<reference evidence="11 12" key="1">
    <citation type="submission" date="2024-05" db="EMBL/GenBank/DDBJ databases">
        <authorList>
            <person name="Wallberg A."/>
        </authorList>
    </citation>
    <scope>NUCLEOTIDE SEQUENCE [LARGE SCALE GENOMIC DNA]</scope>
</reference>
<evidence type="ECO:0000259" key="10">
    <source>
        <dbReference type="Pfam" id="PF23320"/>
    </source>
</evidence>
<dbReference type="Pfam" id="PF09733">
    <property type="entry name" value="VEFS-Box"/>
    <property type="match status" value="1"/>
</dbReference>
<organism evidence="11 12">
    <name type="scientific">Meganyctiphanes norvegica</name>
    <name type="common">Northern krill</name>
    <name type="synonym">Thysanopoda norvegica</name>
    <dbReference type="NCBI Taxonomy" id="48144"/>
    <lineage>
        <taxon>Eukaryota</taxon>
        <taxon>Metazoa</taxon>
        <taxon>Ecdysozoa</taxon>
        <taxon>Arthropoda</taxon>
        <taxon>Crustacea</taxon>
        <taxon>Multicrustacea</taxon>
        <taxon>Malacostraca</taxon>
        <taxon>Eumalacostraca</taxon>
        <taxon>Eucarida</taxon>
        <taxon>Euphausiacea</taxon>
        <taxon>Euphausiidae</taxon>
        <taxon>Meganyctiphanes</taxon>
    </lineage>
</organism>
<evidence type="ECO:0000259" key="9">
    <source>
        <dbReference type="Pfam" id="PF09733"/>
    </source>
</evidence>
<feature type="region of interest" description="Disordered" evidence="8">
    <location>
        <begin position="638"/>
        <end position="680"/>
    </location>
</feature>
<evidence type="ECO:0000256" key="7">
    <source>
        <dbReference type="ARBA" id="ARBA00023163"/>
    </source>
</evidence>